<dbReference type="Proteomes" id="UP001239215">
    <property type="component" value="Unassembled WGS sequence"/>
</dbReference>
<accession>A0AAJ1U176</accession>
<dbReference type="EMBL" id="JAUTAN010000001">
    <property type="protein sequence ID" value="MDQ1105710.1"/>
    <property type="molecule type" value="Genomic_DNA"/>
</dbReference>
<comment type="caution">
    <text evidence="1">The sequence shown here is derived from an EMBL/GenBank/DDBJ whole genome shotgun (WGS) entry which is preliminary data.</text>
</comment>
<sequence length="115" mass="12882">MPVEYHELDMEVDGTTYSAVGATTGAYVVAGTEVSKLAEIYVHLVNQPAGLMPYLTDRAIYRPTNPETFTALEAEAPERAALLTGDPATYYQADYEAFLESRPEWIEQWNREFQG</sequence>
<proteinExistence type="predicted"/>
<dbReference type="AlphaFoldDB" id="A0AAJ1U176"/>
<evidence type="ECO:0000313" key="2">
    <source>
        <dbReference type="Proteomes" id="UP001239215"/>
    </source>
</evidence>
<protein>
    <submittedName>
        <fullName evidence="1">Uncharacterized protein</fullName>
    </submittedName>
</protein>
<evidence type="ECO:0000313" key="1">
    <source>
        <dbReference type="EMBL" id="MDQ1105710.1"/>
    </source>
</evidence>
<reference evidence="1" key="1">
    <citation type="submission" date="2023-07" db="EMBL/GenBank/DDBJ databases">
        <title>Functional and genomic diversity of the sorghum phyllosphere microbiome.</title>
        <authorList>
            <person name="Shade A."/>
        </authorList>
    </citation>
    <scope>NUCLEOTIDE SEQUENCE</scope>
    <source>
        <strain evidence="1">SORGH_AS_1067</strain>
    </source>
</reference>
<organism evidence="1 2">
    <name type="scientific">Nocardioides zeae</name>
    <dbReference type="NCBI Taxonomy" id="1457234"/>
    <lineage>
        <taxon>Bacteria</taxon>
        <taxon>Bacillati</taxon>
        <taxon>Actinomycetota</taxon>
        <taxon>Actinomycetes</taxon>
        <taxon>Propionibacteriales</taxon>
        <taxon>Nocardioidaceae</taxon>
        <taxon>Nocardioides</taxon>
    </lineage>
</organism>
<gene>
    <name evidence="1" type="ORF">QE405_002994</name>
</gene>
<name>A0AAJ1U176_9ACTN</name>